<organism evidence="5 6">
    <name type="scientific">Hoeflea poritis</name>
    <dbReference type="NCBI Taxonomy" id="2993659"/>
    <lineage>
        <taxon>Bacteria</taxon>
        <taxon>Pseudomonadati</taxon>
        <taxon>Pseudomonadota</taxon>
        <taxon>Alphaproteobacteria</taxon>
        <taxon>Hyphomicrobiales</taxon>
        <taxon>Rhizobiaceae</taxon>
        <taxon>Hoeflea</taxon>
    </lineage>
</organism>
<keyword evidence="2" id="KW-0238">DNA-binding</keyword>
<dbReference type="SUPFAM" id="SSF46689">
    <property type="entry name" value="Homeodomain-like"/>
    <property type="match status" value="1"/>
</dbReference>
<keyword evidence="3" id="KW-0804">Transcription</keyword>
<dbReference type="Pfam" id="PF01380">
    <property type="entry name" value="SIS"/>
    <property type="match status" value="1"/>
</dbReference>
<dbReference type="InterPro" id="IPR000281">
    <property type="entry name" value="HTH_RpiR"/>
</dbReference>
<feature type="domain" description="HTH rpiR-type" evidence="4">
    <location>
        <begin position="6"/>
        <end position="82"/>
    </location>
</feature>
<dbReference type="RefSeq" id="WP_271090367.1">
    <property type="nucleotide sequence ID" value="NZ_JAPJZH010000008.1"/>
</dbReference>
<keyword evidence="1" id="KW-0805">Transcription regulation</keyword>
<evidence type="ECO:0000256" key="3">
    <source>
        <dbReference type="ARBA" id="ARBA00023163"/>
    </source>
</evidence>
<dbReference type="Gene3D" id="3.40.50.10490">
    <property type="entry name" value="Glucose-6-phosphate isomerase like protein, domain 1"/>
    <property type="match status" value="1"/>
</dbReference>
<dbReference type="Proteomes" id="UP001148313">
    <property type="component" value="Unassembled WGS sequence"/>
</dbReference>
<protein>
    <submittedName>
        <fullName evidence="5">MurR/RpiR family transcriptional regulator</fullName>
    </submittedName>
</protein>
<proteinExistence type="predicted"/>
<accession>A0ABT4VPI8</accession>
<evidence type="ECO:0000313" key="5">
    <source>
        <dbReference type="EMBL" id="MDA4846596.1"/>
    </source>
</evidence>
<comment type="caution">
    <text evidence="5">The sequence shown here is derived from an EMBL/GenBank/DDBJ whole genome shotgun (WGS) entry which is preliminary data.</text>
</comment>
<dbReference type="PROSITE" id="PS51071">
    <property type="entry name" value="HTH_RPIR"/>
    <property type="match status" value="1"/>
</dbReference>
<reference evidence="5" key="1">
    <citation type="submission" date="2022-11" db="EMBL/GenBank/DDBJ databases">
        <title>Hoeflea poritis sp. nov., isolated from scleractinian coral Porites lutea.</title>
        <authorList>
            <person name="Zhang G."/>
            <person name="Wei Q."/>
            <person name="Cai L."/>
        </authorList>
    </citation>
    <scope>NUCLEOTIDE SEQUENCE</scope>
    <source>
        <strain evidence="5">E7-10</strain>
    </source>
</reference>
<dbReference type="InterPro" id="IPR036388">
    <property type="entry name" value="WH-like_DNA-bd_sf"/>
</dbReference>
<name>A0ABT4VPI8_9HYPH</name>
<gene>
    <name evidence="5" type="ORF">OOZ53_14625</name>
</gene>
<dbReference type="InterPro" id="IPR001347">
    <property type="entry name" value="SIS_dom"/>
</dbReference>
<dbReference type="Pfam" id="PF01418">
    <property type="entry name" value="HTH_6"/>
    <property type="match status" value="1"/>
</dbReference>
<dbReference type="PANTHER" id="PTHR30514">
    <property type="entry name" value="GLUCOKINASE"/>
    <property type="match status" value="1"/>
</dbReference>
<dbReference type="EMBL" id="JAPJZH010000008">
    <property type="protein sequence ID" value="MDA4846596.1"/>
    <property type="molecule type" value="Genomic_DNA"/>
</dbReference>
<evidence type="ECO:0000256" key="2">
    <source>
        <dbReference type="ARBA" id="ARBA00023125"/>
    </source>
</evidence>
<dbReference type="PANTHER" id="PTHR30514:SF18">
    <property type="entry name" value="RPIR-FAMILY TRANSCRIPTIONAL REGULATOR"/>
    <property type="match status" value="1"/>
</dbReference>
<dbReference type="InterPro" id="IPR046348">
    <property type="entry name" value="SIS_dom_sf"/>
</dbReference>
<dbReference type="CDD" id="cd05013">
    <property type="entry name" value="SIS_RpiR"/>
    <property type="match status" value="1"/>
</dbReference>
<dbReference type="InterPro" id="IPR047640">
    <property type="entry name" value="RpiR-like"/>
</dbReference>
<evidence type="ECO:0000313" key="6">
    <source>
        <dbReference type="Proteomes" id="UP001148313"/>
    </source>
</evidence>
<sequence>MEPHETTVAERLNARQRELTRAERQVSDVILSNYPASGLGSITELAEAADVSTPTIARMVQKLDFAGYPEFQAKLREELNDILSNPIAKRDTWVSAAPDQHILNRFTQEASENIRSSLEQLDPTTFDRIAALIADPERRVHISGGRITQTLANYLFLHLQMIRSDVVLVPSNSNAWPHYLLDLKEGDILAVFDIRRYESSTQLLAEMARERGAEIILFTDQWRSPIQAIASHTVSARITVPSAWDSSIAILLVVEAAIAAVQELHWDDTRGRTEELEGIFDRTGLFRKFV</sequence>
<dbReference type="SUPFAM" id="SSF53697">
    <property type="entry name" value="SIS domain"/>
    <property type="match status" value="1"/>
</dbReference>
<evidence type="ECO:0000256" key="1">
    <source>
        <dbReference type="ARBA" id="ARBA00023015"/>
    </source>
</evidence>
<dbReference type="InterPro" id="IPR035472">
    <property type="entry name" value="RpiR-like_SIS"/>
</dbReference>
<keyword evidence="6" id="KW-1185">Reference proteome</keyword>
<evidence type="ECO:0000259" key="4">
    <source>
        <dbReference type="PROSITE" id="PS51071"/>
    </source>
</evidence>
<dbReference type="Gene3D" id="1.10.10.10">
    <property type="entry name" value="Winged helix-like DNA-binding domain superfamily/Winged helix DNA-binding domain"/>
    <property type="match status" value="1"/>
</dbReference>
<dbReference type="InterPro" id="IPR009057">
    <property type="entry name" value="Homeodomain-like_sf"/>
</dbReference>